<dbReference type="Proteomes" id="UP000229498">
    <property type="component" value="Unassembled WGS sequence"/>
</dbReference>
<dbReference type="InterPro" id="IPR027417">
    <property type="entry name" value="P-loop_NTPase"/>
</dbReference>
<gene>
    <name evidence="1" type="ORF">CVT23_00700</name>
</gene>
<dbReference type="AlphaFoldDB" id="A0A2M9G7B2"/>
<comment type="caution">
    <text evidence="1">The sequence shown here is derived from an EMBL/GenBank/DDBJ whole genome shotgun (WGS) entry which is preliminary data.</text>
</comment>
<dbReference type="EMBL" id="PHIG01000004">
    <property type="protein sequence ID" value="PJK31608.1"/>
    <property type="molecule type" value="Genomic_DNA"/>
</dbReference>
<name>A0A2M9G7B2_9PROT</name>
<keyword evidence="2" id="KW-1185">Reference proteome</keyword>
<sequence>MTASTAAADAIDQRLAKFRHDPVGFVRWAFPWGIIGTPLHRARGPERWQSAVLDAIGERLRRRGREAAGEPVLVAVASGHGVGKSALVAWLVIWAMATGCDTRGVVTANTEIQLKTKTWAELAKWFRLSRARHLFRLAATAIQAKDAEAAKTWRVDMVPWSLNQTESFAGLHNNGRRIVIVFDEASAIPDPVWEVTEGALTDRETEIVWAVFGNPTQTTGRFRECFGRRRHRWITRHVDSRETRLTNLAQIERWIADYGADSDFVRVRVKGEFPRSSSRQFIAQGLVDGARTREATPDPESPRIMGVDVARFGDDQSVILLRQGEALCGPIRRHRGLDLMQFAARVAERIALDRPDAVFVDGAGVGGGVVDRLRQLGHRVHDVNGGEAARRGRDYLNRRAEMWDRMRQWLKTAALPDDRGLAADLAGPEYGFDARGRIRLERKEDMKRRGLASPDAADALALTFADFVAHRPGHRRLSAATDFRVL</sequence>
<protein>
    <submittedName>
        <fullName evidence="1">Terminase</fullName>
    </submittedName>
</protein>
<dbReference type="Gene3D" id="3.30.420.240">
    <property type="match status" value="1"/>
</dbReference>
<dbReference type="Gene3D" id="3.40.50.300">
    <property type="entry name" value="P-loop containing nucleotide triphosphate hydrolases"/>
    <property type="match status" value="1"/>
</dbReference>
<proteinExistence type="predicted"/>
<dbReference type="OrthoDB" id="9775154at2"/>
<evidence type="ECO:0000313" key="2">
    <source>
        <dbReference type="Proteomes" id="UP000229498"/>
    </source>
</evidence>
<dbReference type="RefSeq" id="WP_109794433.1">
    <property type="nucleotide sequence ID" value="NZ_PHIG01000004.1"/>
</dbReference>
<evidence type="ECO:0000313" key="1">
    <source>
        <dbReference type="EMBL" id="PJK31608.1"/>
    </source>
</evidence>
<reference evidence="1 2" key="1">
    <citation type="submission" date="2017-11" db="EMBL/GenBank/DDBJ databases">
        <title>Draft genome sequence of Rhizobiales bacterium SY3-13.</title>
        <authorList>
            <person name="Sun C."/>
        </authorList>
    </citation>
    <scope>NUCLEOTIDE SEQUENCE [LARGE SCALE GENOMIC DNA]</scope>
    <source>
        <strain evidence="1 2">SY3-13</strain>
    </source>
</reference>
<accession>A0A2M9G7B2</accession>
<organism evidence="1 2">
    <name type="scientific">Minwuia thermotolerans</name>
    <dbReference type="NCBI Taxonomy" id="2056226"/>
    <lineage>
        <taxon>Bacteria</taxon>
        <taxon>Pseudomonadati</taxon>
        <taxon>Pseudomonadota</taxon>
        <taxon>Alphaproteobacteria</taxon>
        <taxon>Minwuiales</taxon>
        <taxon>Minwuiaceae</taxon>
        <taxon>Minwuia</taxon>
    </lineage>
</organism>